<dbReference type="OrthoDB" id="7866354at2759"/>
<evidence type="ECO:0000313" key="2">
    <source>
        <dbReference type="EMBL" id="KRG00030.1"/>
    </source>
</evidence>
<sequence>MQTYQFVAILGISLMLIVQPISAGTIDLSFGGLMSDVAQVAVAGEKVIHQLENQVSASQVDTVVEPSTQNLLGDMANALGDLANAITSIKLVNAEYMEPETQNLLSDMANGLGDLANIITSIKLEDDYVEPQPRNLLGDAMGDMADALGDLANTITNLNVELKAEPEARSVSSGSSIIAEGGAISAKTIAAAADAAAPYIKQLNAGLGDLANAITNL</sequence>
<keyword evidence="1" id="KW-0732">Signal</keyword>
<feature type="chain" id="PRO_5006387555" evidence="1">
    <location>
        <begin position="24"/>
        <end position="217"/>
    </location>
</feature>
<protein>
    <submittedName>
        <fullName evidence="2">Uncharacterized protein, isoform C</fullName>
    </submittedName>
</protein>
<name>A0A0Q9X552_DROWI</name>
<accession>A0A0Q9X552</accession>
<evidence type="ECO:0000256" key="1">
    <source>
        <dbReference type="SAM" id="SignalP"/>
    </source>
</evidence>
<evidence type="ECO:0000313" key="3">
    <source>
        <dbReference type="Proteomes" id="UP000007798"/>
    </source>
</evidence>
<reference evidence="2 3" key="1">
    <citation type="journal article" date="2007" name="Nature">
        <title>Evolution of genes and genomes on the Drosophila phylogeny.</title>
        <authorList>
            <consortium name="Drosophila 12 Genomes Consortium"/>
            <person name="Clark A.G."/>
            <person name="Eisen M.B."/>
            <person name="Smith D.R."/>
            <person name="Bergman C.M."/>
            <person name="Oliver B."/>
            <person name="Markow T.A."/>
            <person name="Kaufman T.C."/>
            <person name="Kellis M."/>
            <person name="Gelbart W."/>
            <person name="Iyer V.N."/>
            <person name="Pollard D.A."/>
            <person name="Sackton T.B."/>
            <person name="Larracuente A.M."/>
            <person name="Singh N.D."/>
            <person name="Abad J.P."/>
            <person name="Abt D.N."/>
            <person name="Adryan B."/>
            <person name="Aguade M."/>
            <person name="Akashi H."/>
            <person name="Anderson W.W."/>
            <person name="Aquadro C.F."/>
            <person name="Ardell D.H."/>
            <person name="Arguello R."/>
            <person name="Artieri C.G."/>
            <person name="Barbash D.A."/>
            <person name="Barker D."/>
            <person name="Barsanti P."/>
            <person name="Batterham P."/>
            <person name="Batzoglou S."/>
            <person name="Begun D."/>
            <person name="Bhutkar A."/>
            <person name="Blanco E."/>
            <person name="Bosak S.A."/>
            <person name="Bradley R.K."/>
            <person name="Brand A.D."/>
            <person name="Brent M.R."/>
            <person name="Brooks A.N."/>
            <person name="Brown R.H."/>
            <person name="Butlin R.K."/>
            <person name="Caggese C."/>
            <person name="Calvi B.R."/>
            <person name="Bernardo de Carvalho A."/>
            <person name="Caspi A."/>
            <person name="Castrezana S."/>
            <person name="Celniker S.E."/>
            <person name="Chang J.L."/>
            <person name="Chapple C."/>
            <person name="Chatterji S."/>
            <person name="Chinwalla A."/>
            <person name="Civetta A."/>
            <person name="Clifton S.W."/>
            <person name="Comeron J.M."/>
            <person name="Costello J.C."/>
            <person name="Coyne J.A."/>
            <person name="Daub J."/>
            <person name="David R.G."/>
            <person name="Delcher A.L."/>
            <person name="Delehaunty K."/>
            <person name="Do C.B."/>
            <person name="Ebling H."/>
            <person name="Edwards K."/>
            <person name="Eickbush T."/>
            <person name="Evans J.D."/>
            <person name="Filipski A."/>
            <person name="Findeiss S."/>
            <person name="Freyhult E."/>
            <person name="Fulton L."/>
            <person name="Fulton R."/>
            <person name="Garcia A.C."/>
            <person name="Gardiner A."/>
            <person name="Garfield D.A."/>
            <person name="Garvin B.E."/>
            <person name="Gibson G."/>
            <person name="Gilbert D."/>
            <person name="Gnerre S."/>
            <person name="Godfrey J."/>
            <person name="Good R."/>
            <person name="Gotea V."/>
            <person name="Gravely B."/>
            <person name="Greenberg A.J."/>
            <person name="Griffiths-Jones S."/>
            <person name="Gross S."/>
            <person name="Guigo R."/>
            <person name="Gustafson E.A."/>
            <person name="Haerty W."/>
            <person name="Hahn M.W."/>
            <person name="Halligan D.L."/>
            <person name="Halpern A.L."/>
            <person name="Halter G.M."/>
            <person name="Han M.V."/>
            <person name="Heger A."/>
            <person name="Hillier L."/>
            <person name="Hinrichs A.S."/>
            <person name="Holmes I."/>
            <person name="Hoskins R.A."/>
            <person name="Hubisz M.J."/>
            <person name="Hultmark D."/>
            <person name="Huntley M.A."/>
            <person name="Jaffe D.B."/>
            <person name="Jagadeeshan S."/>
            <person name="Jeck W.R."/>
            <person name="Johnson J."/>
            <person name="Jones C.D."/>
            <person name="Jordan W.C."/>
            <person name="Karpen G.H."/>
            <person name="Kataoka E."/>
            <person name="Keightley P.D."/>
            <person name="Kheradpour P."/>
            <person name="Kirkness E.F."/>
            <person name="Koerich L.B."/>
            <person name="Kristiansen K."/>
            <person name="Kudrna D."/>
            <person name="Kulathinal R.J."/>
            <person name="Kumar S."/>
            <person name="Kwok R."/>
            <person name="Lander E."/>
            <person name="Langley C.H."/>
            <person name="Lapoint R."/>
            <person name="Lazzaro B.P."/>
            <person name="Lee S.J."/>
            <person name="Levesque L."/>
            <person name="Li R."/>
            <person name="Lin C.F."/>
            <person name="Lin M.F."/>
            <person name="Lindblad-Toh K."/>
            <person name="Llopart A."/>
            <person name="Long M."/>
            <person name="Low L."/>
            <person name="Lozovsky E."/>
            <person name="Lu J."/>
            <person name="Luo M."/>
            <person name="Machado C.A."/>
            <person name="Makalowski W."/>
            <person name="Marzo M."/>
            <person name="Matsuda M."/>
            <person name="Matzkin L."/>
            <person name="McAllister B."/>
            <person name="McBride C.S."/>
            <person name="McKernan B."/>
            <person name="McKernan K."/>
            <person name="Mendez-Lago M."/>
            <person name="Minx P."/>
            <person name="Mollenhauer M.U."/>
            <person name="Montooth K."/>
            <person name="Mount S.M."/>
            <person name="Mu X."/>
            <person name="Myers E."/>
            <person name="Negre B."/>
            <person name="Newfeld S."/>
            <person name="Nielsen R."/>
            <person name="Noor M.A."/>
            <person name="O'Grady P."/>
            <person name="Pachter L."/>
            <person name="Papaceit M."/>
            <person name="Parisi M.J."/>
            <person name="Parisi M."/>
            <person name="Parts L."/>
            <person name="Pedersen J.S."/>
            <person name="Pesole G."/>
            <person name="Phillippy A.M."/>
            <person name="Ponting C.P."/>
            <person name="Pop M."/>
            <person name="Porcelli D."/>
            <person name="Powell J.R."/>
            <person name="Prohaska S."/>
            <person name="Pruitt K."/>
            <person name="Puig M."/>
            <person name="Quesneville H."/>
            <person name="Ram K.R."/>
            <person name="Rand D."/>
            <person name="Rasmussen M.D."/>
            <person name="Reed L.K."/>
            <person name="Reenan R."/>
            <person name="Reily A."/>
            <person name="Remington K.A."/>
            <person name="Rieger T.T."/>
            <person name="Ritchie M.G."/>
            <person name="Robin C."/>
            <person name="Rogers Y.H."/>
            <person name="Rohde C."/>
            <person name="Rozas J."/>
            <person name="Rubenfield M.J."/>
            <person name="Ruiz A."/>
            <person name="Russo S."/>
            <person name="Salzberg S.L."/>
            <person name="Sanchez-Gracia A."/>
            <person name="Saranga D.J."/>
            <person name="Sato H."/>
            <person name="Schaeffer S.W."/>
            <person name="Schatz M.C."/>
            <person name="Schlenke T."/>
            <person name="Schwartz R."/>
            <person name="Segarra C."/>
            <person name="Singh R.S."/>
            <person name="Sirot L."/>
            <person name="Sirota M."/>
            <person name="Sisneros N.B."/>
            <person name="Smith C.D."/>
            <person name="Smith T.F."/>
            <person name="Spieth J."/>
            <person name="Stage D.E."/>
            <person name="Stark A."/>
            <person name="Stephan W."/>
            <person name="Strausberg R.L."/>
            <person name="Strempel S."/>
            <person name="Sturgill D."/>
            <person name="Sutton G."/>
            <person name="Sutton G.G."/>
            <person name="Tao W."/>
            <person name="Teichmann S."/>
            <person name="Tobari Y.N."/>
            <person name="Tomimura Y."/>
            <person name="Tsolas J.M."/>
            <person name="Valente V.L."/>
            <person name="Venter E."/>
            <person name="Venter J.C."/>
            <person name="Vicario S."/>
            <person name="Vieira F.G."/>
            <person name="Vilella A.J."/>
            <person name="Villasante A."/>
            <person name="Walenz B."/>
            <person name="Wang J."/>
            <person name="Wasserman M."/>
            <person name="Watts T."/>
            <person name="Wilson D."/>
            <person name="Wilson R.K."/>
            <person name="Wing R.A."/>
            <person name="Wolfner M.F."/>
            <person name="Wong A."/>
            <person name="Wong G.K."/>
            <person name="Wu C.I."/>
            <person name="Wu G."/>
            <person name="Yamamoto D."/>
            <person name="Yang H.P."/>
            <person name="Yang S.P."/>
            <person name="Yorke J.A."/>
            <person name="Yoshida K."/>
            <person name="Zdobnov E."/>
            <person name="Zhang P."/>
            <person name="Zhang Y."/>
            <person name="Zimin A.V."/>
            <person name="Baldwin J."/>
            <person name="Abdouelleil A."/>
            <person name="Abdulkadir J."/>
            <person name="Abebe A."/>
            <person name="Abera B."/>
            <person name="Abreu J."/>
            <person name="Acer S.C."/>
            <person name="Aftuck L."/>
            <person name="Alexander A."/>
            <person name="An P."/>
            <person name="Anderson E."/>
            <person name="Anderson S."/>
            <person name="Arachi H."/>
            <person name="Azer M."/>
            <person name="Bachantsang P."/>
            <person name="Barry A."/>
            <person name="Bayul T."/>
            <person name="Berlin A."/>
            <person name="Bessette D."/>
            <person name="Bloom T."/>
            <person name="Blye J."/>
            <person name="Boguslavskiy L."/>
            <person name="Bonnet C."/>
            <person name="Boukhgalter B."/>
            <person name="Bourzgui I."/>
            <person name="Brown A."/>
            <person name="Cahill P."/>
            <person name="Channer S."/>
            <person name="Cheshatsang Y."/>
            <person name="Chuda L."/>
            <person name="Citroen M."/>
            <person name="Collymore A."/>
            <person name="Cooke P."/>
            <person name="Costello M."/>
            <person name="D'Aco K."/>
            <person name="Daza R."/>
            <person name="De Haan G."/>
            <person name="DeGray S."/>
            <person name="DeMaso C."/>
            <person name="Dhargay N."/>
            <person name="Dooley K."/>
            <person name="Dooley E."/>
            <person name="Doricent M."/>
            <person name="Dorje P."/>
            <person name="Dorjee K."/>
            <person name="Dupes A."/>
            <person name="Elong R."/>
            <person name="Falk J."/>
            <person name="Farina A."/>
            <person name="Faro S."/>
            <person name="Ferguson D."/>
            <person name="Fisher S."/>
            <person name="Foley C.D."/>
            <person name="Franke A."/>
            <person name="Friedrich D."/>
            <person name="Gadbois L."/>
            <person name="Gearin G."/>
            <person name="Gearin C.R."/>
            <person name="Giannoukos G."/>
            <person name="Goode T."/>
            <person name="Graham J."/>
            <person name="Grandbois E."/>
            <person name="Grewal S."/>
            <person name="Gyaltsen K."/>
            <person name="Hafez N."/>
            <person name="Hagos B."/>
            <person name="Hall J."/>
            <person name="Henson C."/>
            <person name="Hollinger A."/>
            <person name="Honan T."/>
            <person name="Huard M.D."/>
            <person name="Hughes L."/>
            <person name="Hurhula B."/>
            <person name="Husby M.E."/>
            <person name="Kamat A."/>
            <person name="Kanga B."/>
            <person name="Kashin S."/>
            <person name="Khazanovich D."/>
            <person name="Kisner P."/>
            <person name="Lance K."/>
            <person name="Lara M."/>
            <person name="Lee W."/>
            <person name="Lennon N."/>
            <person name="Letendre F."/>
            <person name="LeVine R."/>
            <person name="Lipovsky A."/>
            <person name="Liu X."/>
            <person name="Liu J."/>
            <person name="Liu S."/>
            <person name="Lokyitsang T."/>
            <person name="Lokyitsang Y."/>
            <person name="Lubonja R."/>
            <person name="Lui A."/>
            <person name="MacDonald P."/>
            <person name="Magnisalis V."/>
            <person name="Maru K."/>
            <person name="Matthews C."/>
            <person name="McCusker W."/>
            <person name="McDonough S."/>
            <person name="Mehta T."/>
            <person name="Meldrim J."/>
            <person name="Meneus L."/>
            <person name="Mihai O."/>
            <person name="Mihalev A."/>
            <person name="Mihova T."/>
            <person name="Mittelman R."/>
            <person name="Mlenga V."/>
            <person name="Montmayeur A."/>
            <person name="Mulrain L."/>
            <person name="Navidi A."/>
            <person name="Naylor J."/>
            <person name="Negash T."/>
            <person name="Nguyen T."/>
            <person name="Nguyen N."/>
            <person name="Nicol R."/>
            <person name="Norbu C."/>
            <person name="Norbu N."/>
            <person name="Novod N."/>
            <person name="O'Neill B."/>
            <person name="Osman S."/>
            <person name="Markiewicz E."/>
            <person name="Oyono O.L."/>
            <person name="Patti C."/>
            <person name="Phunkhang P."/>
            <person name="Pierre F."/>
            <person name="Priest M."/>
            <person name="Raghuraman S."/>
            <person name="Rege F."/>
            <person name="Reyes R."/>
            <person name="Rise C."/>
            <person name="Rogov P."/>
            <person name="Ross K."/>
            <person name="Ryan E."/>
            <person name="Settipalli S."/>
            <person name="Shea T."/>
            <person name="Sherpa N."/>
            <person name="Shi L."/>
            <person name="Shih D."/>
            <person name="Sparrow T."/>
            <person name="Spaulding J."/>
            <person name="Stalker J."/>
            <person name="Stange-Thomann N."/>
            <person name="Stavropoulos S."/>
            <person name="Stone C."/>
            <person name="Strader C."/>
            <person name="Tesfaye S."/>
            <person name="Thomson T."/>
            <person name="Thoulutsang Y."/>
            <person name="Thoulutsang D."/>
            <person name="Topham K."/>
            <person name="Topping I."/>
            <person name="Tsamla T."/>
            <person name="Vassiliev H."/>
            <person name="Vo A."/>
            <person name="Wangchuk T."/>
            <person name="Wangdi T."/>
            <person name="Weiand M."/>
            <person name="Wilkinson J."/>
            <person name="Wilson A."/>
            <person name="Yadav S."/>
            <person name="Young G."/>
            <person name="Yu Q."/>
            <person name="Zembek L."/>
            <person name="Zhong D."/>
            <person name="Zimmer A."/>
            <person name="Zwirko Z."/>
            <person name="Jaffe D.B."/>
            <person name="Alvarez P."/>
            <person name="Brockman W."/>
            <person name="Butler J."/>
            <person name="Chin C."/>
            <person name="Gnerre S."/>
            <person name="Grabherr M."/>
            <person name="Kleber M."/>
            <person name="Mauceli E."/>
            <person name="MacCallum I."/>
        </authorList>
    </citation>
    <scope>NUCLEOTIDE SEQUENCE [LARGE SCALE GENOMIC DNA]</scope>
    <source>
        <strain evidence="3">Tucson 14030-0811.24</strain>
    </source>
</reference>
<proteinExistence type="predicted"/>
<organism evidence="2 3">
    <name type="scientific">Drosophila willistoni</name>
    <name type="common">Fruit fly</name>
    <dbReference type="NCBI Taxonomy" id="7260"/>
    <lineage>
        <taxon>Eukaryota</taxon>
        <taxon>Metazoa</taxon>
        <taxon>Ecdysozoa</taxon>
        <taxon>Arthropoda</taxon>
        <taxon>Hexapoda</taxon>
        <taxon>Insecta</taxon>
        <taxon>Pterygota</taxon>
        <taxon>Neoptera</taxon>
        <taxon>Endopterygota</taxon>
        <taxon>Diptera</taxon>
        <taxon>Brachycera</taxon>
        <taxon>Muscomorpha</taxon>
        <taxon>Ephydroidea</taxon>
        <taxon>Drosophilidae</taxon>
        <taxon>Drosophila</taxon>
        <taxon>Sophophora</taxon>
    </lineage>
</organism>
<dbReference type="Proteomes" id="UP000007798">
    <property type="component" value="Unassembled WGS sequence"/>
</dbReference>
<feature type="signal peptide" evidence="1">
    <location>
        <begin position="1"/>
        <end position="23"/>
    </location>
</feature>
<dbReference type="EMBL" id="CH964272">
    <property type="protein sequence ID" value="KRG00030.1"/>
    <property type="molecule type" value="Genomic_DNA"/>
</dbReference>
<keyword evidence="3" id="KW-1185">Reference proteome</keyword>
<dbReference type="AlphaFoldDB" id="A0A0Q9X552"/>
<gene>
    <name evidence="2" type="primary">Dwil\GK14127</name>
    <name evidence="2" type="ORF">Dwil_GK14127</name>
</gene>